<accession>A0A9P8N069</accession>
<dbReference type="InterPro" id="IPR001763">
    <property type="entry name" value="Rhodanese-like_dom"/>
</dbReference>
<reference evidence="4" key="1">
    <citation type="submission" date="2021-09" db="EMBL/GenBank/DDBJ databases">
        <title>A high-quality genome of the endoparasitic fungus Hirsutella rhossiliensis with a comparison of Hirsutella genomes reveals transposable elements contributing to genome size variation.</title>
        <authorList>
            <person name="Lin R."/>
            <person name="Jiao Y."/>
            <person name="Sun X."/>
            <person name="Ling J."/>
            <person name="Xie B."/>
            <person name="Cheng X."/>
        </authorList>
    </citation>
    <scope>NUCLEOTIDE SEQUENCE</scope>
    <source>
        <strain evidence="4">HR02</strain>
    </source>
</reference>
<keyword evidence="5" id="KW-1185">Reference proteome</keyword>
<evidence type="ECO:0000259" key="3">
    <source>
        <dbReference type="PROSITE" id="PS50206"/>
    </source>
</evidence>
<dbReference type="GO" id="GO:0005739">
    <property type="term" value="C:mitochondrion"/>
    <property type="evidence" value="ECO:0007669"/>
    <property type="project" value="TreeGrafter"/>
</dbReference>
<dbReference type="PROSITE" id="PS50206">
    <property type="entry name" value="RHODANESE_3"/>
    <property type="match status" value="1"/>
</dbReference>
<protein>
    <recommendedName>
        <fullName evidence="1">Sulfurtransferase</fullName>
    </recommendedName>
</protein>
<feature type="domain" description="Rhodanese" evidence="3">
    <location>
        <begin position="103"/>
        <end position="208"/>
    </location>
</feature>
<dbReference type="InterPro" id="IPR036873">
    <property type="entry name" value="Rhodanese-like_dom_sf"/>
</dbReference>
<dbReference type="OrthoDB" id="566238at2759"/>
<feature type="region of interest" description="Disordered" evidence="2">
    <location>
        <begin position="47"/>
        <end position="82"/>
    </location>
</feature>
<dbReference type="Proteomes" id="UP000824596">
    <property type="component" value="Unassembled WGS sequence"/>
</dbReference>
<sequence length="230" mass="25028">MTAARRALAAPPTAPALRRLLLPLRRPARQALVGIVAPAAATTRTFASPRAASPPALPRRWYSLGSSGADGAENDSPSGSRIWTFDEVKRQVEVNSRGPPSKGQQKVVFIDVREYNELAATGKIPGAVNMPLMTAAQVVEQPGNEELARQHSLQPRPQPRDAHLVFYCRAGVRARTAAQLAGRAGWPSVGEYPGSWLEWEERAGPVERVPPEPEEAAPEKRLERNRERGA</sequence>
<gene>
    <name evidence="4" type="ORF">HRG_04915</name>
</gene>
<dbReference type="EMBL" id="JAIZPD010000004">
    <property type="protein sequence ID" value="KAH0964487.1"/>
    <property type="molecule type" value="Genomic_DNA"/>
</dbReference>
<dbReference type="AlphaFoldDB" id="A0A9P8N069"/>
<dbReference type="GO" id="GO:0004792">
    <property type="term" value="F:thiosulfate-cyanide sulfurtransferase activity"/>
    <property type="evidence" value="ECO:0007669"/>
    <property type="project" value="InterPro"/>
</dbReference>
<comment type="caution">
    <text evidence="4">The sequence shown here is derived from an EMBL/GenBank/DDBJ whole genome shotgun (WGS) entry which is preliminary data.</text>
</comment>
<dbReference type="InterPro" id="IPR001307">
    <property type="entry name" value="Thiosulphate_STrfase_CS"/>
</dbReference>
<dbReference type="PANTHER" id="PTHR44086">
    <property type="entry name" value="THIOSULFATE SULFURTRANSFERASE RDL2, MITOCHONDRIAL-RELATED"/>
    <property type="match status" value="1"/>
</dbReference>
<feature type="compositionally biased region" description="Low complexity" evidence="2">
    <location>
        <begin position="47"/>
        <end position="60"/>
    </location>
</feature>
<dbReference type="RefSeq" id="XP_044722000.1">
    <property type="nucleotide sequence ID" value="XM_044863386.1"/>
</dbReference>
<dbReference type="Gene3D" id="3.40.250.10">
    <property type="entry name" value="Rhodanese-like domain"/>
    <property type="match status" value="1"/>
</dbReference>
<dbReference type="SMART" id="SM00450">
    <property type="entry name" value="RHOD"/>
    <property type="match status" value="1"/>
</dbReference>
<evidence type="ECO:0000256" key="2">
    <source>
        <dbReference type="SAM" id="MobiDB-lite"/>
    </source>
</evidence>
<dbReference type="Pfam" id="PF00581">
    <property type="entry name" value="Rhodanese"/>
    <property type="match status" value="1"/>
</dbReference>
<organism evidence="4 5">
    <name type="scientific">Hirsutella rhossiliensis</name>
    <dbReference type="NCBI Taxonomy" id="111463"/>
    <lineage>
        <taxon>Eukaryota</taxon>
        <taxon>Fungi</taxon>
        <taxon>Dikarya</taxon>
        <taxon>Ascomycota</taxon>
        <taxon>Pezizomycotina</taxon>
        <taxon>Sordariomycetes</taxon>
        <taxon>Hypocreomycetidae</taxon>
        <taxon>Hypocreales</taxon>
        <taxon>Ophiocordycipitaceae</taxon>
        <taxon>Hirsutella</taxon>
    </lineage>
</organism>
<name>A0A9P8N069_9HYPO</name>
<dbReference type="PANTHER" id="PTHR44086:SF10">
    <property type="entry name" value="THIOSULFATE SULFURTRANSFERASE_RHODANESE-LIKE DOMAIN-CONTAINING PROTEIN 3"/>
    <property type="match status" value="1"/>
</dbReference>
<feature type="region of interest" description="Disordered" evidence="2">
    <location>
        <begin position="203"/>
        <end position="230"/>
    </location>
</feature>
<evidence type="ECO:0000256" key="1">
    <source>
        <dbReference type="RuleBase" id="RU000507"/>
    </source>
</evidence>
<proteinExistence type="predicted"/>
<keyword evidence="1" id="KW-0808">Transferase</keyword>
<dbReference type="SUPFAM" id="SSF52821">
    <property type="entry name" value="Rhodanese/Cell cycle control phosphatase"/>
    <property type="match status" value="1"/>
</dbReference>
<evidence type="ECO:0000313" key="5">
    <source>
        <dbReference type="Proteomes" id="UP000824596"/>
    </source>
</evidence>
<dbReference type="PROSITE" id="PS00683">
    <property type="entry name" value="RHODANESE_2"/>
    <property type="match status" value="1"/>
</dbReference>
<dbReference type="GeneID" id="68354044"/>
<evidence type="ECO:0000313" key="4">
    <source>
        <dbReference type="EMBL" id="KAH0964487.1"/>
    </source>
</evidence>